<dbReference type="SMART" id="SM01340">
    <property type="entry name" value="DNA_mis_repair"/>
    <property type="match status" value="1"/>
</dbReference>
<evidence type="ECO:0000256" key="2">
    <source>
        <dbReference type="ARBA" id="ARBA00022763"/>
    </source>
</evidence>
<dbReference type="Gene3D" id="3.30.565.10">
    <property type="entry name" value="Histidine kinase-like ATPase, C-terminal domain"/>
    <property type="match status" value="1"/>
</dbReference>
<dbReference type="GO" id="GO:0006298">
    <property type="term" value="P:mismatch repair"/>
    <property type="evidence" value="ECO:0007669"/>
    <property type="project" value="InterPro"/>
</dbReference>
<dbReference type="OrthoDB" id="10263226at2759"/>
<dbReference type="GO" id="GO:0005524">
    <property type="term" value="F:ATP binding"/>
    <property type="evidence" value="ECO:0007669"/>
    <property type="project" value="InterPro"/>
</dbReference>
<dbReference type="GO" id="GO:0016887">
    <property type="term" value="F:ATP hydrolysis activity"/>
    <property type="evidence" value="ECO:0007669"/>
    <property type="project" value="InterPro"/>
</dbReference>
<evidence type="ECO:0008006" key="11">
    <source>
        <dbReference type="Google" id="ProtNLM"/>
    </source>
</evidence>
<dbReference type="SMART" id="SM00853">
    <property type="entry name" value="MutL_C"/>
    <property type="match status" value="1"/>
</dbReference>
<dbReference type="Gene3D" id="3.30.230.10">
    <property type="match status" value="1"/>
</dbReference>
<dbReference type="Gene3D" id="3.30.1540.20">
    <property type="entry name" value="MutL, C-terminal domain, dimerisation subdomain"/>
    <property type="match status" value="1"/>
</dbReference>
<dbReference type="GO" id="GO:0061982">
    <property type="term" value="P:meiosis I cell cycle process"/>
    <property type="evidence" value="ECO:0007669"/>
    <property type="project" value="UniProtKB-ARBA"/>
</dbReference>
<evidence type="ECO:0000313" key="8">
    <source>
        <dbReference type="Proteomes" id="UP000029867"/>
    </source>
</evidence>
<dbReference type="Proteomes" id="UP000029867">
    <property type="component" value="Unassembled WGS sequence"/>
</dbReference>
<dbReference type="NCBIfam" id="TIGR00585">
    <property type="entry name" value="mutl"/>
    <property type="match status" value="1"/>
</dbReference>
<dbReference type="KEGG" id="pkz:C5L36_0D06490"/>
<dbReference type="Pfam" id="PF08676">
    <property type="entry name" value="MutL_C"/>
    <property type="match status" value="1"/>
</dbReference>
<comment type="similarity">
    <text evidence="1">Belongs to the DNA mismatch repair MutL/HexB family.</text>
</comment>
<accession>A0A099NV72</accession>
<dbReference type="InterPro" id="IPR042120">
    <property type="entry name" value="MutL_C_dimsub"/>
</dbReference>
<evidence type="ECO:0000313" key="7">
    <source>
        <dbReference type="EMBL" id="OUT22881.1"/>
    </source>
</evidence>
<dbReference type="GeneID" id="40385751"/>
<feature type="domain" description="MutL C-terminal dimerisation" evidence="3">
    <location>
        <begin position="626"/>
        <end position="780"/>
    </location>
</feature>
<keyword evidence="2" id="KW-0227">DNA damage</keyword>
<dbReference type="Gene3D" id="3.30.1370.100">
    <property type="entry name" value="MutL, C-terminal domain, regulatory subdomain"/>
    <property type="match status" value="1"/>
</dbReference>
<dbReference type="SUPFAM" id="SSF55874">
    <property type="entry name" value="ATPase domain of HSP90 chaperone/DNA topoisomerase II/histidine kinase"/>
    <property type="match status" value="1"/>
</dbReference>
<dbReference type="InterPro" id="IPR020568">
    <property type="entry name" value="Ribosomal_Su5_D2-typ_SF"/>
</dbReference>
<dbReference type="SUPFAM" id="SSF54211">
    <property type="entry name" value="Ribosomal protein S5 domain 2-like"/>
    <property type="match status" value="1"/>
</dbReference>
<dbReference type="SUPFAM" id="SSF118116">
    <property type="entry name" value="DNA mismatch repair protein MutL"/>
    <property type="match status" value="1"/>
</dbReference>
<dbReference type="PANTHER" id="PTHR10073:SF52">
    <property type="entry name" value="MISMATCH REPAIR ENDONUCLEASE PMS2"/>
    <property type="match status" value="1"/>
</dbReference>
<dbReference type="Pfam" id="PF13589">
    <property type="entry name" value="HATPase_c_3"/>
    <property type="match status" value="1"/>
</dbReference>
<name>A0A099NV72_PICKU</name>
<dbReference type="InterPro" id="IPR014790">
    <property type="entry name" value="MutL_C"/>
</dbReference>
<dbReference type="Proteomes" id="UP000249293">
    <property type="component" value="Chromosome 4"/>
</dbReference>
<dbReference type="VEuPathDB" id="FungiDB:C5L36_0D06490"/>
<gene>
    <name evidence="5" type="ORF">C5L36_0D06490</name>
    <name evidence="7" type="ORF">CAS74_002627</name>
    <name evidence="6" type="ORF">JL09_g4111</name>
</gene>
<dbReference type="EMBL" id="CP028776">
    <property type="protein sequence ID" value="AWU77923.1"/>
    <property type="molecule type" value="Genomic_DNA"/>
</dbReference>
<reference evidence="5 10" key="4">
    <citation type="submission" date="2018-06" db="EMBL/GenBank/DDBJ databases">
        <title>Population genomics shows no distinction between pathogenic Candida krusei and environmental Pichia kudriavzevii: One species, four names.</title>
        <authorList>
            <person name="Douglass A.P."/>
            <person name="Offei B."/>
            <person name="Braun-Galleani S."/>
            <person name="Coughlan A.Y."/>
            <person name="Martos A."/>
            <person name="Ortiz-Merino R.A."/>
            <person name="Byrne K.P."/>
            <person name="Wolfe K.H."/>
        </authorList>
    </citation>
    <scope>NUCLEOTIDE SEQUENCE [LARGE SCALE GENOMIC DNA]</scope>
    <source>
        <strain evidence="5 10">CBS573</strain>
    </source>
</reference>
<evidence type="ECO:0000313" key="9">
    <source>
        <dbReference type="Proteomes" id="UP000195871"/>
    </source>
</evidence>
<dbReference type="PROSITE" id="PS00058">
    <property type="entry name" value="DNA_MISMATCH_REPAIR_1"/>
    <property type="match status" value="1"/>
</dbReference>
<evidence type="ECO:0000313" key="6">
    <source>
        <dbReference type="EMBL" id="KGK36738.1"/>
    </source>
</evidence>
<dbReference type="GO" id="GO:0030983">
    <property type="term" value="F:mismatched DNA binding"/>
    <property type="evidence" value="ECO:0007669"/>
    <property type="project" value="InterPro"/>
</dbReference>
<dbReference type="InterPro" id="IPR013507">
    <property type="entry name" value="DNA_mismatch_S5_2-like"/>
</dbReference>
<reference evidence="8" key="1">
    <citation type="journal article" date="2014" name="Microb. Cell Fact.">
        <title>Exploiting Issatchenkia orientalis SD108 for succinic acid production.</title>
        <authorList>
            <person name="Xiao H."/>
            <person name="Shao Z."/>
            <person name="Jiang Y."/>
            <person name="Dole S."/>
            <person name="Zhao H."/>
        </authorList>
    </citation>
    <scope>NUCLEOTIDE SEQUENCE [LARGE SCALE GENOMIC DNA]</scope>
    <source>
        <strain evidence="8">SD108</strain>
    </source>
</reference>
<dbReference type="FunFam" id="3.30.1370.100:FF:000001">
    <property type="entry name" value="Mismatch repair endonuclease pms1, putative"/>
    <property type="match status" value="1"/>
</dbReference>
<evidence type="ECO:0000259" key="3">
    <source>
        <dbReference type="SMART" id="SM00853"/>
    </source>
</evidence>
<reference evidence="6" key="2">
    <citation type="submission" date="2014-08" db="EMBL/GenBank/DDBJ databases">
        <title>Exploiting Issatchenkia orientalis SD108 for Succinic Acid Production.</title>
        <authorList>
            <person name="Xiao H."/>
            <person name="Shao Z."/>
            <person name="Jiang Y."/>
            <person name="Dole S."/>
            <person name="Zhao H."/>
        </authorList>
    </citation>
    <scope>NUCLEOTIDE SEQUENCE [LARGE SCALE GENOMIC DNA]</scope>
    <source>
        <strain evidence="6">SD108</strain>
    </source>
</reference>
<sequence length="825" mass="93642">MPLRYISEDGVHNITSGQVITELASIVKELVENSLDAQSTSITVNFKRFGMDGIEVIDNGNGIEEEDFDSLCMKNYTSKLDKFENLVKVQTLGFRGEALNSICNVAQMIISTATHGSAPKGYELIYDKRGNLQSKKLINQKKGTITRVNEIFKDLPVRKINLEKQHRREFNHAINVLTSYLIIRKNVRFIVSNTDATGRKKIVLKTGCNKLIKDNIINVYGSTGLQGLIDFYAKIDLDVSISIDINGLLSSASIGDGRLTKDRQFIYINKRPVTFKRLSKLINSTYKRYNYLQNPVFFLDLGIPEDIIDINVTPDKGIVLLSSKYENILIDQLETKFEEFWDNSGSYSIPLNSSYQEKVESRNQSLSQPTLESFAFISGVENEGTNDKAHEVSMVERASIRNSRVVNRIGVKHEGEASESNYNTQDVEEISIIEENAQGSSYLLEEDTQISFRGVSTKKDSERTNDDLLLEENLVLSQLEESITAQEVGHSPVSCCSHNDHVQDKSQLESSLFVSEDHVQGIDHDEQESKEPKLISNHHEEIEISRPVPTEKVVEDSPIVKVENSVTKHKISISDEDLKLFRLKETCEISANCEKTLTPSDITDREGSERYLSLSIHKKDFKNMKVIGQFNKGFIIVYKEDTGDLLIVDQHASDEKFNFENLLANTTFKDQPLVVPQRVEVSSMEKLIILANLNTFEKNGFRFKTINEKNDGDDSIHEELYLTSLPYSKNTIFTTNDMNELIQLVQERGVSISSIPRPSKVRSMFAMRACRSSIMIGQALNRTKMETIVQNLSVLDKPWNCPHGRPTMRHILNINKWKPFDEDYL</sequence>
<reference evidence="7 9" key="3">
    <citation type="submission" date="2017-05" db="EMBL/GenBank/DDBJ databases">
        <title>The Genome Sequence of Candida krusei Ckrusei653.</title>
        <authorList>
            <person name="Cuomo C."/>
            <person name="Forche A."/>
            <person name="Young S."/>
            <person name="Abouelleil A."/>
            <person name="Cao P."/>
            <person name="Chapman S."/>
            <person name="Cusick C."/>
            <person name="Shea T."/>
            <person name="Nusbaum C."/>
            <person name="Birren B."/>
        </authorList>
    </citation>
    <scope>NUCLEOTIDE SEQUENCE [LARGE SCALE GENOMIC DNA]</scope>
    <source>
        <strain evidence="7 9">Ckrusei653</strain>
    </source>
</reference>
<organism evidence="6 8">
    <name type="scientific">Pichia kudriavzevii</name>
    <name type="common">Yeast</name>
    <name type="synonym">Issatchenkia orientalis</name>
    <dbReference type="NCBI Taxonomy" id="4909"/>
    <lineage>
        <taxon>Eukaryota</taxon>
        <taxon>Fungi</taxon>
        <taxon>Dikarya</taxon>
        <taxon>Ascomycota</taxon>
        <taxon>Saccharomycotina</taxon>
        <taxon>Pichiomycetes</taxon>
        <taxon>Pichiales</taxon>
        <taxon>Pichiaceae</taxon>
        <taxon>Pichia</taxon>
    </lineage>
</organism>
<dbReference type="FunFam" id="3.30.565.10:FF:000017">
    <property type="entry name" value="PMS1 homolog 1, mismatch repair system component"/>
    <property type="match status" value="1"/>
</dbReference>
<dbReference type="CDD" id="cd16926">
    <property type="entry name" value="HATPase_MutL-MLH-PMS-like"/>
    <property type="match status" value="1"/>
</dbReference>
<dbReference type="GO" id="GO:0032389">
    <property type="term" value="C:MutLalpha complex"/>
    <property type="evidence" value="ECO:0007669"/>
    <property type="project" value="TreeGrafter"/>
</dbReference>
<feature type="domain" description="DNA mismatch repair protein S5" evidence="4">
    <location>
        <begin position="216"/>
        <end position="342"/>
    </location>
</feature>
<proteinExistence type="inferred from homology"/>
<dbReference type="HOGENOM" id="CLU_004131_0_2_1"/>
<dbReference type="InterPro" id="IPR036890">
    <property type="entry name" value="HATPase_C_sf"/>
</dbReference>
<dbReference type="EMBL" id="NHMM01000003">
    <property type="protein sequence ID" value="OUT22881.1"/>
    <property type="molecule type" value="Genomic_DNA"/>
</dbReference>
<evidence type="ECO:0000313" key="5">
    <source>
        <dbReference type="EMBL" id="AWU77923.1"/>
    </source>
</evidence>
<evidence type="ECO:0000259" key="4">
    <source>
        <dbReference type="SMART" id="SM01340"/>
    </source>
</evidence>
<dbReference type="InterPro" id="IPR014762">
    <property type="entry name" value="DNA_mismatch_repair_CS"/>
</dbReference>
<dbReference type="CDD" id="cd03484">
    <property type="entry name" value="MutL_Trans_hPMS_2_like"/>
    <property type="match status" value="1"/>
</dbReference>
<dbReference type="Pfam" id="PF01119">
    <property type="entry name" value="DNA_mis_repair"/>
    <property type="match status" value="1"/>
</dbReference>
<keyword evidence="10" id="KW-1185">Reference proteome</keyword>
<dbReference type="InterPro" id="IPR014721">
    <property type="entry name" value="Ribsml_uS5_D2-typ_fold_subgr"/>
</dbReference>
<dbReference type="STRING" id="4909.A0A099NV72"/>
<dbReference type="RefSeq" id="XP_029323399.1">
    <property type="nucleotide sequence ID" value="XM_029467539.1"/>
</dbReference>
<dbReference type="EMBL" id="JQFK01000055">
    <property type="protein sequence ID" value="KGK36738.1"/>
    <property type="molecule type" value="Genomic_DNA"/>
</dbReference>
<dbReference type="Proteomes" id="UP000195871">
    <property type="component" value="Unassembled WGS sequence"/>
</dbReference>
<dbReference type="InterPro" id="IPR002099">
    <property type="entry name" value="MutL/Mlh/PMS"/>
</dbReference>
<dbReference type="PANTHER" id="PTHR10073">
    <property type="entry name" value="DNA MISMATCH REPAIR PROTEIN MLH, PMS, MUTL"/>
    <property type="match status" value="1"/>
</dbReference>
<evidence type="ECO:0000256" key="1">
    <source>
        <dbReference type="ARBA" id="ARBA00006082"/>
    </source>
</evidence>
<dbReference type="InterPro" id="IPR042121">
    <property type="entry name" value="MutL_C_regsub"/>
</dbReference>
<dbReference type="InterPro" id="IPR038973">
    <property type="entry name" value="MutL/Mlh/Pms-like"/>
</dbReference>
<dbReference type="GO" id="GO:0140664">
    <property type="term" value="F:ATP-dependent DNA damage sensor activity"/>
    <property type="evidence" value="ECO:0007669"/>
    <property type="project" value="InterPro"/>
</dbReference>
<dbReference type="eggNOG" id="KOG1978">
    <property type="taxonomic scope" value="Eukaryota"/>
</dbReference>
<protein>
    <recommendedName>
        <fullName evidence="11">DNA mismatch repair protein PMS1</fullName>
    </recommendedName>
</protein>
<dbReference type="AlphaFoldDB" id="A0A099NV72"/>
<dbReference type="InterPro" id="IPR037198">
    <property type="entry name" value="MutL_C_sf"/>
</dbReference>
<evidence type="ECO:0000313" key="10">
    <source>
        <dbReference type="Proteomes" id="UP000249293"/>
    </source>
</evidence>